<dbReference type="WBParaSite" id="SSLN_0001754601-mRNA-1">
    <property type="protein sequence ID" value="SSLN_0001754601-mRNA-1"/>
    <property type="gene ID" value="SSLN_0001754601"/>
</dbReference>
<evidence type="ECO:0000313" key="3">
    <source>
        <dbReference type="WBParaSite" id="SSLN_0001754601-mRNA-1"/>
    </source>
</evidence>
<proteinExistence type="predicted"/>
<dbReference type="OrthoDB" id="10515420at2759"/>
<dbReference type="AlphaFoldDB" id="A0A183TKA1"/>
<keyword evidence="2" id="KW-1185">Reference proteome</keyword>
<organism evidence="3">
    <name type="scientific">Schistocephalus solidus</name>
    <name type="common">Tapeworm</name>
    <dbReference type="NCBI Taxonomy" id="70667"/>
    <lineage>
        <taxon>Eukaryota</taxon>
        <taxon>Metazoa</taxon>
        <taxon>Spiralia</taxon>
        <taxon>Lophotrochozoa</taxon>
        <taxon>Platyhelminthes</taxon>
        <taxon>Cestoda</taxon>
        <taxon>Eucestoda</taxon>
        <taxon>Diphyllobothriidea</taxon>
        <taxon>Diphyllobothriidae</taxon>
        <taxon>Schistocephalus</taxon>
    </lineage>
</organism>
<evidence type="ECO:0000313" key="1">
    <source>
        <dbReference type="EMBL" id="VDM03285.1"/>
    </source>
</evidence>
<sequence>MDLNGFKLASGRWLTDRDYDDDITSSASSFDNLRYVVSRLNEVIYLFSESINDDVLLVVELLTDDGNVEHILGWSFFRLLKLVDAGSAEEDFDTGYVEMVILKGTPRSLFLMAAFDEDKGLKFGQCDPEIETEVDRMKVIIQGTELSTFEKELSKCIQLRSMTSTQLKTNITVVDWFLKIFVHTGWRTVEPVQSVLLEIDKETANEKMSRSSRAAPITQLAVKNIDALAGASVLSASTKVLLEMPRSENVAVVFILQCVLAEVNENVSQAVDSEISAPTSTWNIRFGHILPLQSPEFAAGQEATFKVDLRGSGKPEVSDKMLPISRRYNNPAAGDTDPTVTMSMAPDLKNPAGDAEEDTEAANVCPDAARCLSQLAPFEAQFRLSCTIRPSAAEAQVIHRSGVCYRDLRVQGDQ</sequence>
<dbReference type="EMBL" id="UYSU01041673">
    <property type="protein sequence ID" value="VDM03285.1"/>
    <property type="molecule type" value="Genomic_DNA"/>
</dbReference>
<gene>
    <name evidence="1" type="ORF">SSLN_LOCUS16899</name>
</gene>
<evidence type="ECO:0000313" key="2">
    <source>
        <dbReference type="Proteomes" id="UP000275846"/>
    </source>
</evidence>
<reference evidence="1 2" key="2">
    <citation type="submission" date="2018-11" db="EMBL/GenBank/DDBJ databases">
        <authorList>
            <consortium name="Pathogen Informatics"/>
        </authorList>
    </citation>
    <scope>NUCLEOTIDE SEQUENCE [LARGE SCALE GENOMIC DNA]</scope>
    <source>
        <strain evidence="1 2">NST_G2</strain>
    </source>
</reference>
<reference evidence="3" key="1">
    <citation type="submission" date="2016-06" db="UniProtKB">
        <authorList>
            <consortium name="WormBaseParasite"/>
        </authorList>
    </citation>
    <scope>IDENTIFICATION</scope>
</reference>
<accession>A0A183TKA1</accession>
<name>A0A183TKA1_SCHSO</name>
<dbReference type="Proteomes" id="UP000275846">
    <property type="component" value="Unassembled WGS sequence"/>
</dbReference>
<protein>
    <submittedName>
        <fullName evidence="3">HORMA domain-containing protein</fullName>
    </submittedName>
</protein>